<feature type="transmembrane region" description="Helical" evidence="6">
    <location>
        <begin position="25"/>
        <end position="45"/>
    </location>
</feature>
<keyword evidence="6" id="KW-0812">Transmembrane</keyword>
<reference evidence="10" key="1">
    <citation type="journal article" date="2019" name="Int. J. Syst. Evol. Microbiol.">
        <title>The Global Catalogue of Microorganisms (GCM) 10K type strain sequencing project: providing services to taxonomists for standard genome sequencing and annotation.</title>
        <authorList>
            <consortium name="The Broad Institute Genomics Platform"/>
            <consortium name="The Broad Institute Genome Sequencing Center for Infectious Disease"/>
            <person name="Wu L."/>
            <person name="Ma J."/>
        </authorList>
    </citation>
    <scope>NUCLEOTIDE SEQUENCE [LARGE SCALE GENOMIC DNA]</scope>
    <source>
        <strain evidence="10">KCTC 23917</strain>
    </source>
</reference>
<dbReference type="PANTHER" id="PTHR43047:SF72">
    <property type="entry name" value="OSMOSENSING HISTIDINE PROTEIN KINASE SLN1"/>
    <property type="match status" value="1"/>
</dbReference>
<keyword evidence="4" id="KW-0808">Transferase</keyword>
<evidence type="ECO:0000259" key="8">
    <source>
        <dbReference type="PROSITE" id="PS50112"/>
    </source>
</evidence>
<dbReference type="InterPro" id="IPR003661">
    <property type="entry name" value="HisK_dim/P_dom"/>
</dbReference>
<organism evidence="9 10">
    <name type="scientific">Undibacterium squillarum</name>
    <dbReference type="NCBI Taxonomy" id="1131567"/>
    <lineage>
        <taxon>Bacteria</taxon>
        <taxon>Pseudomonadati</taxon>
        <taxon>Pseudomonadota</taxon>
        <taxon>Betaproteobacteria</taxon>
        <taxon>Burkholderiales</taxon>
        <taxon>Oxalobacteraceae</taxon>
        <taxon>Undibacterium</taxon>
    </lineage>
</organism>
<keyword evidence="6" id="KW-1133">Transmembrane helix</keyword>
<evidence type="ECO:0000313" key="10">
    <source>
        <dbReference type="Proteomes" id="UP000653343"/>
    </source>
</evidence>
<proteinExistence type="predicted"/>
<dbReference type="Pfam" id="PF02518">
    <property type="entry name" value="HATPase_c"/>
    <property type="match status" value="1"/>
</dbReference>
<dbReference type="CDD" id="cd12914">
    <property type="entry name" value="PDC1_DGC_like"/>
    <property type="match status" value="1"/>
</dbReference>
<dbReference type="SUPFAM" id="SSF55874">
    <property type="entry name" value="ATPase domain of HSP90 chaperone/DNA topoisomerase II/histidine kinase"/>
    <property type="match status" value="1"/>
</dbReference>
<dbReference type="Gene3D" id="1.10.287.130">
    <property type="match status" value="1"/>
</dbReference>
<evidence type="ECO:0000313" key="9">
    <source>
        <dbReference type="EMBL" id="GGX33736.1"/>
    </source>
</evidence>
<accession>A0ABQ2XUQ2</accession>
<gene>
    <name evidence="9" type="ORF">GCM10010946_08330</name>
</gene>
<feature type="transmembrane region" description="Helical" evidence="6">
    <location>
        <begin position="307"/>
        <end position="327"/>
    </location>
</feature>
<dbReference type="SMART" id="SM00091">
    <property type="entry name" value="PAS"/>
    <property type="match status" value="1"/>
</dbReference>
<dbReference type="SMART" id="SM00387">
    <property type="entry name" value="HATPase_c"/>
    <property type="match status" value="1"/>
</dbReference>
<comment type="catalytic activity">
    <reaction evidence="1">
        <text>ATP + protein L-histidine = ADP + protein N-phospho-L-histidine.</text>
        <dbReference type="EC" id="2.7.13.3"/>
    </reaction>
</comment>
<feature type="domain" description="PAS" evidence="8">
    <location>
        <begin position="347"/>
        <end position="419"/>
    </location>
</feature>
<evidence type="ECO:0000256" key="4">
    <source>
        <dbReference type="ARBA" id="ARBA00022679"/>
    </source>
</evidence>
<dbReference type="Gene3D" id="3.30.450.20">
    <property type="entry name" value="PAS domain"/>
    <property type="match status" value="3"/>
</dbReference>
<feature type="domain" description="Histidine kinase" evidence="7">
    <location>
        <begin position="472"/>
        <end position="691"/>
    </location>
</feature>
<dbReference type="NCBIfam" id="TIGR00229">
    <property type="entry name" value="sensory_box"/>
    <property type="match status" value="1"/>
</dbReference>
<dbReference type="SMART" id="SM00388">
    <property type="entry name" value="HisKA"/>
    <property type="match status" value="1"/>
</dbReference>
<dbReference type="InterPro" id="IPR035965">
    <property type="entry name" value="PAS-like_dom_sf"/>
</dbReference>
<dbReference type="EC" id="2.7.13.3" evidence="2"/>
<dbReference type="Pfam" id="PF00512">
    <property type="entry name" value="HisKA"/>
    <property type="match status" value="1"/>
</dbReference>
<keyword evidence="6" id="KW-0472">Membrane</keyword>
<dbReference type="PROSITE" id="PS50112">
    <property type="entry name" value="PAS"/>
    <property type="match status" value="1"/>
</dbReference>
<dbReference type="Gene3D" id="3.30.565.10">
    <property type="entry name" value="Histidine kinase-like ATPase, C-terminal domain"/>
    <property type="match status" value="1"/>
</dbReference>
<keyword evidence="10" id="KW-1185">Reference proteome</keyword>
<dbReference type="RefSeq" id="WP_189355802.1">
    <property type="nucleotide sequence ID" value="NZ_BMYU01000002.1"/>
</dbReference>
<protein>
    <recommendedName>
        <fullName evidence="2">histidine kinase</fullName>
        <ecNumber evidence="2">2.7.13.3</ecNumber>
    </recommendedName>
</protein>
<dbReference type="EMBL" id="BMYU01000002">
    <property type="protein sequence ID" value="GGX33736.1"/>
    <property type="molecule type" value="Genomic_DNA"/>
</dbReference>
<dbReference type="InterPro" id="IPR003594">
    <property type="entry name" value="HATPase_dom"/>
</dbReference>
<dbReference type="InterPro" id="IPR000014">
    <property type="entry name" value="PAS"/>
</dbReference>
<dbReference type="CDD" id="cd00130">
    <property type="entry name" value="PAS"/>
    <property type="match status" value="1"/>
</dbReference>
<evidence type="ECO:0000256" key="5">
    <source>
        <dbReference type="ARBA" id="ARBA00022777"/>
    </source>
</evidence>
<evidence type="ECO:0000256" key="2">
    <source>
        <dbReference type="ARBA" id="ARBA00012438"/>
    </source>
</evidence>
<dbReference type="Pfam" id="PF13426">
    <property type="entry name" value="PAS_9"/>
    <property type="match status" value="1"/>
</dbReference>
<dbReference type="SUPFAM" id="SSF55785">
    <property type="entry name" value="PYP-like sensor domain (PAS domain)"/>
    <property type="match status" value="1"/>
</dbReference>
<dbReference type="PANTHER" id="PTHR43047">
    <property type="entry name" value="TWO-COMPONENT HISTIDINE PROTEIN KINASE"/>
    <property type="match status" value="1"/>
</dbReference>
<dbReference type="InterPro" id="IPR005467">
    <property type="entry name" value="His_kinase_dom"/>
</dbReference>
<dbReference type="InterPro" id="IPR036097">
    <property type="entry name" value="HisK_dim/P_sf"/>
</dbReference>
<keyword evidence="5" id="KW-0418">Kinase</keyword>
<dbReference type="CDD" id="cd00082">
    <property type="entry name" value="HisKA"/>
    <property type="match status" value="1"/>
</dbReference>
<dbReference type="Proteomes" id="UP000653343">
    <property type="component" value="Unassembled WGS sequence"/>
</dbReference>
<evidence type="ECO:0000256" key="6">
    <source>
        <dbReference type="SAM" id="Phobius"/>
    </source>
</evidence>
<sequence length="708" mass="79111">MSATSQKPENLPTLPTPGLASGPALWMPFLLLLVSLFALVSYTAIIDKQDDLRNAEISTLNDARVLSVRLEDTLNRIDAILQALNHQIPERALTTRLPADHQTEVTQILRDNLHLFQEVSGAWIVNRQGDVIYGYGADFPREKVNFSDRPYFRLHLNEKAPQLYISPVLDGKILKKQIIVFTRALRAVNGDFLGVAIIAIALENFQRQFSAIDVGKRGSVAIRRSDNLHLIVRWPHLPNLVNQPLIANDPIGIQIKNGKREFNSRHHASADNEIRVFGIVRLENYPFYVAVAFHEYEILEAWRKRTLMLAAAVALVGVLSLLLMWRLGQSQRRERRSLQVMSAQQNRISMLASAFETGGEAIMLVSRDGLVEEVNQYCSHLTGYASAEWIQQPWQYFFEPENGQTFPATADIQTVWKSECLCRHSTGDSFPVLLTIARVMIAQRNEYHLVINFIDITERRKADQLKSDFVAVVSHELRTPLTSICGALGLINGGTVGIVPKKIASLLHLAEKNSLRLKDLINDLLDIEKLEAGKLSLHCQSLSVAQALEQAIESMQTFATSNEIRFFLSTCDPGWRVFADPVRMQQILANLLSNAVKFSPPGGQVELKVERLHPVIRFTVIDHGSGIAGNFRGKIFQKFAQAEQPATRRHGGTGLGLSITKELVERMGGRIGFFDTEGQGASFWFELSDITIDAAEPPVTVSANNHPS</sequence>
<name>A0ABQ2XUQ2_9BURK</name>
<evidence type="ECO:0000259" key="7">
    <source>
        <dbReference type="PROSITE" id="PS50109"/>
    </source>
</evidence>
<dbReference type="PROSITE" id="PS50109">
    <property type="entry name" value="HIS_KIN"/>
    <property type="match status" value="1"/>
</dbReference>
<keyword evidence="3" id="KW-0597">Phosphoprotein</keyword>
<evidence type="ECO:0000256" key="1">
    <source>
        <dbReference type="ARBA" id="ARBA00000085"/>
    </source>
</evidence>
<dbReference type="InterPro" id="IPR036890">
    <property type="entry name" value="HATPase_C_sf"/>
</dbReference>
<dbReference type="CDD" id="cd12915">
    <property type="entry name" value="PDC2_DGC_like"/>
    <property type="match status" value="1"/>
</dbReference>
<evidence type="ECO:0000256" key="3">
    <source>
        <dbReference type="ARBA" id="ARBA00022553"/>
    </source>
</evidence>
<dbReference type="CDD" id="cd16922">
    <property type="entry name" value="HATPase_EvgS-ArcB-TorS-like"/>
    <property type="match status" value="1"/>
</dbReference>
<dbReference type="PRINTS" id="PR00344">
    <property type="entry name" value="BCTRLSENSOR"/>
</dbReference>
<dbReference type="SUPFAM" id="SSF47384">
    <property type="entry name" value="Homodimeric domain of signal transducing histidine kinase"/>
    <property type="match status" value="1"/>
</dbReference>
<comment type="caution">
    <text evidence="9">The sequence shown here is derived from an EMBL/GenBank/DDBJ whole genome shotgun (WGS) entry which is preliminary data.</text>
</comment>
<dbReference type="InterPro" id="IPR004358">
    <property type="entry name" value="Sig_transdc_His_kin-like_C"/>
</dbReference>